<feature type="compositionally biased region" description="Polar residues" evidence="1">
    <location>
        <begin position="1"/>
        <end position="12"/>
    </location>
</feature>
<keyword evidence="3" id="KW-0614">Plasmid</keyword>
<dbReference type="InterPro" id="IPR046765">
    <property type="entry name" value="Antitox_RHH"/>
</dbReference>
<dbReference type="RefSeq" id="WP_185886215.1">
    <property type="nucleotide sequence ID" value="NZ_CP060054.1"/>
</dbReference>
<evidence type="ECO:0000313" key="4">
    <source>
        <dbReference type="Proteomes" id="UP000515297"/>
    </source>
</evidence>
<sequence>MSTNKFANASRNSPKKGDAPAKTTAEPDGPVKAEPIQKGSRASKKAIAAYFDPKVSQAFKILAAERNVTVQALLGEAIDDIFTKYRKVPFGER</sequence>
<gene>
    <name evidence="3" type="ORF">H4O24_19780</name>
</gene>
<name>A0A7G6W1C3_9SPHN</name>
<dbReference type="Proteomes" id="UP000515297">
    <property type="component" value="Plasmid plas2"/>
</dbReference>
<reference evidence="3 4" key="1">
    <citation type="submission" date="2020-08" db="EMBL/GenBank/DDBJ databases">
        <authorList>
            <person name="Liu G."/>
            <person name="Sun C."/>
        </authorList>
    </citation>
    <scope>NUCLEOTIDE SEQUENCE [LARGE SCALE GENOMIC DNA]</scope>
    <source>
        <strain evidence="3 4">OT19</strain>
        <plasmid evidence="3 4">plas2</plasmid>
    </source>
</reference>
<evidence type="ECO:0000256" key="1">
    <source>
        <dbReference type="SAM" id="MobiDB-lite"/>
    </source>
</evidence>
<protein>
    <recommendedName>
        <fullName evidence="2">Antitoxin-like ribbon-helix-helix domain-containing protein</fullName>
    </recommendedName>
</protein>
<feature type="domain" description="Antitoxin-like ribbon-helix-helix" evidence="2">
    <location>
        <begin position="41"/>
        <end position="89"/>
    </location>
</feature>
<evidence type="ECO:0000259" key="2">
    <source>
        <dbReference type="Pfam" id="PF20605"/>
    </source>
</evidence>
<dbReference type="AlphaFoldDB" id="A0A7G6W1C3"/>
<dbReference type="EMBL" id="CP060054">
    <property type="protein sequence ID" value="QNE07788.1"/>
    <property type="molecule type" value="Genomic_DNA"/>
</dbReference>
<proteinExistence type="predicted"/>
<organism evidence="3 4">
    <name type="scientific">Croceicoccus marinus</name>
    <dbReference type="NCBI Taxonomy" id="450378"/>
    <lineage>
        <taxon>Bacteria</taxon>
        <taxon>Pseudomonadati</taxon>
        <taxon>Pseudomonadota</taxon>
        <taxon>Alphaproteobacteria</taxon>
        <taxon>Sphingomonadales</taxon>
        <taxon>Erythrobacteraceae</taxon>
        <taxon>Croceicoccus</taxon>
    </lineage>
</organism>
<geneLocation type="plasmid" evidence="3 4">
    <name>plas2</name>
</geneLocation>
<accession>A0A7G6W1C3</accession>
<feature type="region of interest" description="Disordered" evidence="1">
    <location>
        <begin position="1"/>
        <end position="42"/>
    </location>
</feature>
<evidence type="ECO:0000313" key="3">
    <source>
        <dbReference type="EMBL" id="QNE07788.1"/>
    </source>
</evidence>
<dbReference type="Pfam" id="PF20605">
    <property type="entry name" value="Antitox_RHH"/>
    <property type="match status" value="1"/>
</dbReference>